<dbReference type="AlphaFoldDB" id="A0A834GL38"/>
<name>A0A834GL38_RHOSS</name>
<comment type="caution">
    <text evidence="1">The sequence shown here is derived from an EMBL/GenBank/DDBJ whole genome shotgun (WGS) entry which is preliminary data.</text>
</comment>
<accession>A0A834GL38</accession>
<protein>
    <submittedName>
        <fullName evidence="1">Uncharacterized protein</fullName>
    </submittedName>
</protein>
<evidence type="ECO:0000313" key="2">
    <source>
        <dbReference type="Proteomes" id="UP000626092"/>
    </source>
</evidence>
<keyword evidence="2" id="KW-1185">Reference proteome</keyword>
<evidence type="ECO:0000313" key="1">
    <source>
        <dbReference type="EMBL" id="KAF7137617.1"/>
    </source>
</evidence>
<dbReference type="Proteomes" id="UP000626092">
    <property type="component" value="Unassembled WGS sequence"/>
</dbReference>
<sequence length="75" mass="8456">MGQKFKFDAAIKVLFNMSRLSGSAIAHHHDALIEDSRMLMTRTRASHARIYQIVNRSVGDLAKLGCEHDENMVLT</sequence>
<proteinExistence type="predicted"/>
<gene>
    <name evidence="1" type="ORF">RHSIM_Rhsim07G0102600</name>
</gene>
<dbReference type="OrthoDB" id="1752183at2759"/>
<dbReference type="EMBL" id="WJXA01000007">
    <property type="protein sequence ID" value="KAF7137617.1"/>
    <property type="molecule type" value="Genomic_DNA"/>
</dbReference>
<organism evidence="1 2">
    <name type="scientific">Rhododendron simsii</name>
    <name type="common">Sims's rhododendron</name>
    <dbReference type="NCBI Taxonomy" id="118357"/>
    <lineage>
        <taxon>Eukaryota</taxon>
        <taxon>Viridiplantae</taxon>
        <taxon>Streptophyta</taxon>
        <taxon>Embryophyta</taxon>
        <taxon>Tracheophyta</taxon>
        <taxon>Spermatophyta</taxon>
        <taxon>Magnoliopsida</taxon>
        <taxon>eudicotyledons</taxon>
        <taxon>Gunneridae</taxon>
        <taxon>Pentapetalae</taxon>
        <taxon>asterids</taxon>
        <taxon>Ericales</taxon>
        <taxon>Ericaceae</taxon>
        <taxon>Ericoideae</taxon>
        <taxon>Rhodoreae</taxon>
        <taxon>Rhododendron</taxon>
    </lineage>
</organism>
<reference evidence="1" key="1">
    <citation type="submission" date="2019-11" db="EMBL/GenBank/DDBJ databases">
        <authorList>
            <person name="Liu Y."/>
            <person name="Hou J."/>
            <person name="Li T.-Q."/>
            <person name="Guan C.-H."/>
            <person name="Wu X."/>
            <person name="Wu H.-Z."/>
            <person name="Ling F."/>
            <person name="Zhang R."/>
            <person name="Shi X.-G."/>
            <person name="Ren J.-P."/>
            <person name="Chen E.-F."/>
            <person name="Sun J.-M."/>
        </authorList>
    </citation>
    <scope>NUCLEOTIDE SEQUENCE</scope>
    <source>
        <strain evidence="1">Adult_tree_wgs_1</strain>
        <tissue evidence="1">Leaves</tissue>
    </source>
</reference>